<dbReference type="RefSeq" id="WP_094692702.1">
    <property type="nucleotide sequence ID" value="NZ_JBDNSG010000009.1"/>
</dbReference>
<feature type="binding site" evidence="11">
    <location>
        <position position="169"/>
    </location>
    <ligand>
        <name>Zn(2+)</name>
        <dbReference type="ChEBI" id="CHEBI:29105"/>
    </ligand>
</feature>
<evidence type="ECO:0000256" key="2">
    <source>
        <dbReference type="ARBA" id="ARBA00007957"/>
    </source>
</evidence>
<dbReference type="GO" id="GO:0008270">
    <property type="term" value="F:zinc ion binding"/>
    <property type="evidence" value="ECO:0007669"/>
    <property type="project" value="TreeGrafter"/>
</dbReference>
<dbReference type="PANTHER" id="PTHR33202">
    <property type="entry name" value="ZINC UPTAKE REGULATION PROTEIN"/>
    <property type="match status" value="1"/>
</dbReference>
<comment type="similarity">
    <text evidence="2">Belongs to the Fur family.</text>
</comment>
<dbReference type="PANTHER" id="PTHR33202:SF18">
    <property type="entry name" value="TRANSCRIPTIONAL REGULATOR FURA"/>
    <property type="match status" value="1"/>
</dbReference>
<sequence>MASQDATYEAQTKAQANASHASDVFDASQNSTVTKTTTDWRDRLRKARIRVTSQRLAVLSTLEDHPHSSAGEIISSVNAGERENLTAQGTYVILQQLEQYGLVRRVSLPDSASIRWETRVADNHHHVQCVVCGRVEDVDCVVGHAPCLTPSDTHDMEIFEAQIVFRGLCKACKAKIESGAIHKEDLPHQLTDELFGTAG</sequence>
<comment type="caution">
    <text evidence="13">The sequence shown here is derived from an EMBL/GenBank/DDBJ whole genome shotgun (WGS) entry which is preliminary data.</text>
</comment>
<evidence type="ECO:0000256" key="8">
    <source>
        <dbReference type="ARBA" id="ARBA00023015"/>
    </source>
</evidence>
<comment type="subcellular location">
    <subcellularLocation>
        <location evidence="1">Cytoplasm</location>
    </subcellularLocation>
</comment>
<keyword evidence="9" id="KW-0238">DNA-binding</keyword>
<dbReference type="AlphaFoldDB" id="A0A261G9M7"/>
<evidence type="ECO:0000313" key="14">
    <source>
        <dbReference type="Proteomes" id="UP000216451"/>
    </source>
</evidence>
<dbReference type="GO" id="GO:0005737">
    <property type="term" value="C:cytoplasm"/>
    <property type="evidence" value="ECO:0007669"/>
    <property type="project" value="UniProtKB-SubCell"/>
</dbReference>
<dbReference type="EMBL" id="MWXA01000003">
    <property type="protein sequence ID" value="OZG67943.1"/>
    <property type="molecule type" value="Genomic_DNA"/>
</dbReference>
<organism evidence="13 14">
    <name type="scientific">Bifidobacterium aquikefiri</name>
    <dbReference type="NCBI Taxonomy" id="1653207"/>
    <lineage>
        <taxon>Bacteria</taxon>
        <taxon>Bacillati</taxon>
        <taxon>Actinomycetota</taxon>
        <taxon>Actinomycetes</taxon>
        <taxon>Bifidobacteriales</taxon>
        <taxon>Bifidobacteriaceae</taxon>
        <taxon>Bifidobacterium</taxon>
    </lineage>
</organism>
<dbReference type="InterPro" id="IPR036390">
    <property type="entry name" value="WH_DNA-bd_sf"/>
</dbReference>
<evidence type="ECO:0000256" key="3">
    <source>
        <dbReference type="ARBA" id="ARBA00022490"/>
    </source>
</evidence>
<dbReference type="Proteomes" id="UP000216451">
    <property type="component" value="Unassembled WGS sequence"/>
</dbReference>
<keyword evidence="3" id="KW-0963">Cytoplasm</keyword>
<dbReference type="SUPFAM" id="SSF46785">
    <property type="entry name" value="Winged helix' DNA-binding domain"/>
    <property type="match status" value="1"/>
</dbReference>
<keyword evidence="8" id="KW-0805">Transcription regulation</keyword>
<feature type="binding site" evidence="11">
    <location>
        <position position="172"/>
    </location>
    <ligand>
        <name>Zn(2+)</name>
        <dbReference type="ChEBI" id="CHEBI:29105"/>
    </ligand>
</feature>
<evidence type="ECO:0000256" key="9">
    <source>
        <dbReference type="ARBA" id="ARBA00023125"/>
    </source>
</evidence>
<feature type="region of interest" description="Disordered" evidence="12">
    <location>
        <begin position="1"/>
        <end position="23"/>
    </location>
</feature>
<keyword evidence="10" id="KW-0804">Transcription</keyword>
<dbReference type="GO" id="GO:0045892">
    <property type="term" value="P:negative regulation of DNA-templated transcription"/>
    <property type="evidence" value="ECO:0007669"/>
    <property type="project" value="TreeGrafter"/>
</dbReference>
<dbReference type="Gene3D" id="3.30.1490.190">
    <property type="match status" value="1"/>
</dbReference>
<keyword evidence="4" id="KW-0678">Repressor</keyword>
<keyword evidence="5 11" id="KW-0479">Metal-binding</keyword>
<evidence type="ECO:0000256" key="11">
    <source>
        <dbReference type="PIRSR" id="PIRSR602481-1"/>
    </source>
</evidence>
<keyword evidence="7" id="KW-0408">Iron</keyword>
<evidence type="ECO:0000313" key="13">
    <source>
        <dbReference type="EMBL" id="OZG67943.1"/>
    </source>
</evidence>
<evidence type="ECO:0000256" key="4">
    <source>
        <dbReference type="ARBA" id="ARBA00022491"/>
    </source>
</evidence>
<feature type="compositionally biased region" description="Polar residues" evidence="12">
    <location>
        <begin position="1"/>
        <end position="20"/>
    </location>
</feature>
<evidence type="ECO:0000256" key="5">
    <source>
        <dbReference type="ARBA" id="ARBA00022723"/>
    </source>
</evidence>
<keyword evidence="14" id="KW-1185">Reference proteome</keyword>
<gene>
    <name evidence="13" type="ORF">BAQU_0588</name>
</gene>
<dbReference type="InterPro" id="IPR036388">
    <property type="entry name" value="WH-like_DNA-bd_sf"/>
</dbReference>
<dbReference type="InterPro" id="IPR043135">
    <property type="entry name" value="Fur_C"/>
</dbReference>
<dbReference type="Gene3D" id="1.10.10.10">
    <property type="entry name" value="Winged helix-like DNA-binding domain superfamily/Winged helix DNA-binding domain"/>
    <property type="match status" value="1"/>
</dbReference>
<dbReference type="GeneID" id="98295262"/>
<evidence type="ECO:0000256" key="7">
    <source>
        <dbReference type="ARBA" id="ARBA00023004"/>
    </source>
</evidence>
<protein>
    <submittedName>
        <fullName evidence="13">Fur family transcriptional regulator</fullName>
    </submittedName>
</protein>
<dbReference type="InterPro" id="IPR002481">
    <property type="entry name" value="FUR"/>
</dbReference>
<dbReference type="GO" id="GO:0003700">
    <property type="term" value="F:DNA-binding transcription factor activity"/>
    <property type="evidence" value="ECO:0007669"/>
    <property type="project" value="InterPro"/>
</dbReference>
<evidence type="ECO:0000256" key="6">
    <source>
        <dbReference type="ARBA" id="ARBA00022833"/>
    </source>
</evidence>
<feature type="binding site" evidence="11">
    <location>
        <position position="132"/>
    </location>
    <ligand>
        <name>Zn(2+)</name>
        <dbReference type="ChEBI" id="CHEBI:29105"/>
    </ligand>
</feature>
<comment type="cofactor">
    <cofactor evidence="11">
        <name>Zn(2+)</name>
        <dbReference type="ChEBI" id="CHEBI:29105"/>
    </cofactor>
    <text evidence="11">Binds 1 zinc ion per subunit.</text>
</comment>
<keyword evidence="6 11" id="KW-0862">Zinc</keyword>
<name>A0A261G9M7_9BIFI</name>
<feature type="binding site" evidence="11">
    <location>
        <position position="129"/>
    </location>
    <ligand>
        <name>Zn(2+)</name>
        <dbReference type="ChEBI" id="CHEBI:29105"/>
    </ligand>
</feature>
<evidence type="ECO:0000256" key="12">
    <source>
        <dbReference type="SAM" id="MobiDB-lite"/>
    </source>
</evidence>
<evidence type="ECO:0000256" key="10">
    <source>
        <dbReference type="ARBA" id="ARBA00023163"/>
    </source>
</evidence>
<dbReference type="Pfam" id="PF01475">
    <property type="entry name" value="FUR"/>
    <property type="match status" value="1"/>
</dbReference>
<accession>A0A261G9M7</accession>
<dbReference type="GO" id="GO:1900376">
    <property type="term" value="P:regulation of secondary metabolite biosynthetic process"/>
    <property type="evidence" value="ECO:0007669"/>
    <property type="project" value="TreeGrafter"/>
</dbReference>
<dbReference type="OrthoDB" id="5242893at2"/>
<dbReference type="GO" id="GO:0000976">
    <property type="term" value="F:transcription cis-regulatory region binding"/>
    <property type="evidence" value="ECO:0007669"/>
    <property type="project" value="TreeGrafter"/>
</dbReference>
<evidence type="ECO:0000256" key="1">
    <source>
        <dbReference type="ARBA" id="ARBA00004496"/>
    </source>
</evidence>
<reference evidence="13 14" key="1">
    <citation type="journal article" date="2017" name="BMC Genomics">
        <title>Comparative genomic and phylogenomic analyses of the Bifidobacteriaceae family.</title>
        <authorList>
            <person name="Lugli G.A."/>
            <person name="Milani C."/>
            <person name="Turroni F."/>
            <person name="Duranti S."/>
            <person name="Mancabelli L."/>
            <person name="Mangifesta M."/>
            <person name="Ferrario C."/>
            <person name="Modesto M."/>
            <person name="Mattarelli P."/>
            <person name="Jiri K."/>
            <person name="van Sinderen D."/>
            <person name="Ventura M."/>
        </authorList>
    </citation>
    <scope>NUCLEOTIDE SEQUENCE [LARGE SCALE GENOMIC DNA]</scope>
    <source>
        <strain evidence="13 14">LMG 28769</strain>
    </source>
</reference>
<proteinExistence type="inferred from homology"/>
<dbReference type="CDD" id="cd07153">
    <property type="entry name" value="Fur_like"/>
    <property type="match status" value="1"/>
</dbReference>